<sequence>MRINPKRILIIKPSSLGDIIHALPTLVALRTRFPEAWITWMVKEEWAEILEDNPYLNEVLAVNFSLSRGWSLLQAVRERRFDLVIDLQGLFRSGCIARLSGAPVVVGFAQGREGSPWWYTHRVELPIPKGESWRLWNMHAVDRNLEVAKFLGAECMVREFWLPSRDEDREVVDRWFRASGIVGTDRLIAMAPVTRQAIKNWPLERFIQVAHALIKISHVKIVLIGTEDSEVSRSFEGVIGSGLVNLMGKTRVRQLSVLFDRVQLVIANDSAPLHIAVARGTPIVTVFGPTNPEATGPYGRHQGPYLLTSPISCRPCGQRTCRNDRQLECLTSISVSQVVSQAERLLVSGH</sequence>
<keyword evidence="2" id="KW-0808">Transferase</keyword>
<dbReference type="InterPro" id="IPR051199">
    <property type="entry name" value="LPS_LOS_Heptosyltrfase"/>
</dbReference>
<comment type="caution">
    <text evidence="3">The sequence shown here is derived from an EMBL/GenBank/DDBJ whole genome shotgun (WGS) entry which is preliminary data.</text>
</comment>
<evidence type="ECO:0000256" key="2">
    <source>
        <dbReference type="ARBA" id="ARBA00022679"/>
    </source>
</evidence>
<dbReference type="Proteomes" id="UP001250932">
    <property type="component" value="Unassembled WGS sequence"/>
</dbReference>
<dbReference type="SUPFAM" id="SSF53756">
    <property type="entry name" value="UDP-Glycosyltransferase/glycogen phosphorylase"/>
    <property type="match status" value="1"/>
</dbReference>
<organism evidence="3 4">
    <name type="scientific">Candidatus Nitronereus thalassa</name>
    <dbReference type="NCBI Taxonomy" id="3020898"/>
    <lineage>
        <taxon>Bacteria</taxon>
        <taxon>Pseudomonadati</taxon>
        <taxon>Nitrospirota</taxon>
        <taxon>Nitrospiria</taxon>
        <taxon>Nitrospirales</taxon>
        <taxon>Nitrospiraceae</taxon>
        <taxon>Candidatus Nitronereus</taxon>
    </lineage>
</organism>
<protein>
    <submittedName>
        <fullName evidence="3">Glycosyltransferase family 9 protein</fullName>
    </submittedName>
</protein>
<dbReference type="PANTHER" id="PTHR30160:SF1">
    <property type="entry name" value="LIPOPOLYSACCHARIDE 1,2-N-ACETYLGLUCOSAMINETRANSFERASE-RELATED"/>
    <property type="match status" value="1"/>
</dbReference>
<accession>A0ABU3K627</accession>
<evidence type="ECO:0000313" key="4">
    <source>
        <dbReference type="Proteomes" id="UP001250932"/>
    </source>
</evidence>
<evidence type="ECO:0000256" key="1">
    <source>
        <dbReference type="ARBA" id="ARBA00022676"/>
    </source>
</evidence>
<evidence type="ECO:0000313" key="3">
    <source>
        <dbReference type="EMBL" id="MDT7041810.1"/>
    </source>
</evidence>
<dbReference type="InterPro" id="IPR002201">
    <property type="entry name" value="Glyco_trans_9"/>
</dbReference>
<dbReference type="CDD" id="cd03789">
    <property type="entry name" value="GT9_LPS_heptosyltransferase"/>
    <property type="match status" value="1"/>
</dbReference>
<dbReference type="Gene3D" id="3.40.50.2000">
    <property type="entry name" value="Glycogen Phosphorylase B"/>
    <property type="match status" value="2"/>
</dbReference>
<gene>
    <name evidence="3" type="ORF">PPG34_05565</name>
</gene>
<dbReference type="Pfam" id="PF01075">
    <property type="entry name" value="Glyco_transf_9"/>
    <property type="match status" value="1"/>
</dbReference>
<reference evidence="3 4" key="1">
    <citation type="journal article" date="2023" name="ISME J.">
        <title>Cultivation and genomic characterization of novel and ubiquitous marine nitrite-oxidizing bacteria from the Nitrospirales.</title>
        <authorList>
            <person name="Mueller A.J."/>
            <person name="Daebeler A."/>
            <person name="Herbold C.W."/>
            <person name="Kirkegaard R.H."/>
            <person name="Daims H."/>
        </authorList>
    </citation>
    <scope>NUCLEOTIDE SEQUENCE [LARGE SCALE GENOMIC DNA]</scope>
    <source>
        <strain evidence="3 4">EB</strain>
    </source>
</reference>
<dbReference type="PANTHER" id="PTHR30160">
    <property type="entry name" value="TETRAACYLDISACCHARIDE 4'-KINASE-RELATED"/>
    <property type="match status" value="1"/>
</dbReference>
<dbReference type="RefSeq" id="WP_313832158.1">
    <property type="nucleotide sequence ID" value="NZ_JAQOUE010000001.1"/>
</dbReference>
<name>A0ABU3K627_9BACT</name>
<proteinExistence type="predicted"/>
<dbReference type="EMBL" id="JAQOUE010000001">
    <property type="protein sequence ID" value="MDT7041810.1"/>
    <property type="molecule type" value="Genomic_DNA"/>
</dbReference>
<keyword evidence="1" id="KW-0328">Glycosyltransferase</keyword>
<keyword evidence="4" id="KW-1185">Reference proteome</keyword>